<dbReference type="InterPro" id="IPR000772">
    <property type="entry name" value="Ricin_B_lectin"/>
</dbReference>
<keyword evidence="3" id="KW-0378">Hydrolase</keyword>
<dbReference type="Pfam" id="PF00652">
    <property type="entry name" value="Ricin_B_lectin"/>
    <property type="match status" value="1"/>
</dbReference>
<dbReference type="PANTHER" id="PTHR47791">
    <property type="entry name" value="MEIOTICALLY UP-REGULATED GENE 191 PROTEIN"/>
    <property type="match status" value="1"/>
</dbReference>
<dbReference type="SUPFAM" id="SSF50370">
    <property type="entry name" value="Ricin B-like lectins"/>
    <property type="match status" value="1"/>
</dbReference>
<keyword evidence="4" id="KW-1185">Reference proteome</keyword>
<dbReference type="InterPro" id="IPR035992">
    <property type="entry name" value="Ricin_B-like_lectins"/>
</dbReference>
<feature type="signal peptide" evidence="1">
    <location>
        <begin position="1"/>
        <end position="20"/>
    </location>
</feature>
<dbReference type="Gene3D" id="1.50.10.20">
    <property type="match status" value="1"/>
</dbReference>
<evidence type="ECO:0000256" key="1">
    <source>
        <dbReference type="SAM" id="SignalP"/>
    </source>
</evidence>
<feature type="chain" id="PRO_5042242390" evidence="1">
    <location>
        <begin position="21"/>
        <end position="503"/>
    </location>
</feature>
<dbReference type="Pfam" id="PF03663">
    <property type="entry name" value="Glyco_hydro_76"/>
    <property type="match status" value="1"/>
</dbReference>
<gene>
    <name evidence="3" type="ORF">BGW36DRAFT_418934</name>
</gene>
<name>A0AAD4KJ83_9EURO</name>
<feature type="domain" description="Ricin B lectin" evidence="2">
    <location>
        <begin position="374"/>
        <end position="500"/>
    </location>
</feature>
<dbReference type="GO" id="GO:0016787">
    <property type="term" value="F:hydrolase activity"/>
    <property type="evidence" value="ECO:0007669"/>
    <property type="project" value="UniProtKB-KW"/>
</dbReference>
<evidence type="ECO:0000313" key="3">
    <source>
        <dbReference type="EMBL" id="KAH8692765.1"/>
    </source>
</evidence>
<dbReference type="CDD" id="cd00161">
    <property type="entry name" value="beta-trefoil_Ricin-like"/>
    <property type="match status" value="1"/>
</dbReference>
<evidence type="ECO:0000259" key="2">
    <source>
        <dbReference type="Pfam" id="PF00652"/>
    </source>
</evidence>
<reference evidence="3" key="1">
    <citation type="submission" date="2021-12" db="EMBL/GenBank/DDBJ databases">
        <title>Convergent genome expansion in fungi linked to evolution of root-endophyte symbiosis.</title>
        <authorList>
            <consortium name="DOE Joint Genome Institute"/>
            <person name="Ke Y.-H."/>
            <person name="Bonito G."/>
            <person name="Liao H.-L."/>
            <person name="Looney B."/>
            <person name="Rojas-Flechas A."/>
            <person name="Nash J."/>
            <person name="Hameed K."/>
            <person name="Schadt C."/>
            <person name="Martin F."/>
            <person name="Crous P.W."/>
            <person name="Miettinen O."/>
            <person name="Magnuson J.K."/>
            <person name="Labbe J."/>
            <person name="Jacobson D."/>
            <person name="Doktycz M.J."/>
            <person name="Veneault-Fourrey C."/>
            <person name="Kuo A."/>
            <person name="Mondo S."/>
            <person name="Calhoun S."/>
            <person name="Riley R."/>
            <person name="Ohm R."/>
            <person name="LaButti K."/>
            <person name="Andreopoulos B."/>
            <person name="Pangilinan J."/>
            <person name="Nolan M."/>
            <person name="Tritt A."/>
            <person name="Clum A."/>
            <person name="Lipzen A."/>
            <person name="Daum C."/>
            <person name="Barry K."/>
            <person name="Grigoriev I.V."/>
            <person name="Vilgalys R."/>
        </authorList>
    </citation>
    <scope>NUCLEOTIDE SEQUENCE</scope>
    <source>
        <strain evidence="3">PMI_201</strain>
    </source>
</reference>
<accession>A0AAD4KJ83</accession>
<organism evidence="3 4">
    <name type="scientific">Talaromyces proteolyticus</name>
    <dbReference type="NCBI Taxonomy" id="1131652"/>
    <lineage>
        <taxon>Eukaryota</taxon>
        <taxon>Fungi</taxon>
        <taxon>Dikarya</taxon>
        <taxon>Ascomycota</taxon>
        <taxon>Pezizomycotina</taxon>
        <taxon>Eurotiomycetes</taxon>
        <taxon>Eurotiomycetidae</taxon>
        <taxon>Eurotiales</taxon>
        <taxon>Trichocomaceae</taxon>
        <taxon>Talaromyces</taxon>
        <taxon>Talaromyces sect. Bacilispori</taxon>
    </lineage>
</organism>
<proteinExistence type="predicted"/>
<dbReference type="AlphaFoldDB" id="A0AAD4KJ83"/>
<dbReference type="GO" id="GO:0005975">
    <property type="term" value="P:carbohydrate metabolic process"/>
    <property type="evidence" value="ECO:0007669"/>
    <property type="project" value="InterPro"/>
</dbReference>
<sequence length="503" mass="55378">MTVSTLLALGLIASTHMVAALAPGDAEAMYDGFNNALLVSSGSAVFYKKALDSEDPDGTWSASLNILGAEDAFERTGDQDKQALVNSLLTTWLNQTPPPWSWDGWNDDIGWFTLALIRGYQMTGNSTFLDEAKYGFDYAFGRGWDTKYNGGGIWEQNPEYLTSSDGPPNKQALSNDSLGKVACMIYQSTHDSDYLDKCQLIYNWVVSNLYESSTGQINGVINETGFVTPDSTAAYNQGTFLDYSNLLYEITGNNTIYDIAQNALDYAMNNLTVNGIFSNNAGYLNTWADEAARGVGHFVRDQRLWDKYYAWMVKNADAILANRRTDLNITWNGWDTPTSDDNTLSANKFVSAMAWLQFTPPTQPSDKPGGVHVITNNLTGMAIDSAGTFGNNNPVIQWGLNNGLNQRWQLTQNSDESWNIISLSTWQALDCGASDTNGAEAIQWQSTRDSNQRWIINELSDGTYSIESQATGKALDGGSSTTNGDALIQWGWNGGSQQRWVLH</sequence>
<dbReference type="RefSeq" id="XP_046068638.1">
    <property type="nucleotide sequence ID" value="XM_046219442.1"/>
</dbReference>
<evidence type="ECO:0000313" key="4">
    <source>
        <dbReference type="Proteomes" id="UP001201262"/>
    </source>
</evidence>
<protein>
    <submittedName>
        <fullName evidence="3">Glycoside hydrolase family 76 protein</fullName>
    </submittedName>
</protein>
<dbReference type="InterPro" id="IPR008928">
    <property type="entry name" value="6-hairpin_glycosidase_sf"/>
</dbReference>
<dbReference type="Gene3D" id="2.80.10.50">
    <property type="match status" value="1"/>
</dbReference>
<comment type="caution">
    <text evidence="3">The sequence shown here is derived from an EMBL/GenBank/DDBJ whole genome shotgun (WGS) entry which is preliminary data.</text>
</comment>
<keyword evidence="1" id="KW-0732">Signal</keyword>
<dbReference type="EMBL" id="JAJTJA010000010">
    <property type="protein sequence ID" value="KAH8692765.1"/>
    <property type="molecule type" value="Genomic_DNA"/>
</dbReference>
<dbReference type="InterPro" id="IPR053169">
    <property type="entry name" value="MUG_Protein"/>
</dbReference>
<dbReference type="SUPFAM" id="SSF48208">
    <property type="entry name" value="Six-hairpin glycosidases"/>
    <property type="match status" value="1"/>
</dbReference>
<dbReference type="PROSITE" id="PS50231">
    <property type="entry name" value="RICIN_B_LECTIN"/>
    <property type="match status" value="1"/>
</dbReference>
<dbReference type="InterPro" id="IPR005198">
    <property type="entry name" value="Glyco_hydro_76"/>
</dbReference>
<dbReference type="GeneID" id="70249729"/>
<dbReference type="PANTHER" id="PTHR47791:SF3">
    <property type="entry name" value="MEIOTICALLY UP-REGULATED GENE 191 PROTEIN"/>
    <property type="match status" value="1"/>
</dbReference>
<dbReference type="Proteomes" id="UP001201262">
    <property type="component" value="Unassembled WGS sequence"/>
</dbReference>